<keyword evidence="1" id="KW-1133">Transmembrane helix</keyword>
<organism evidence="2 3">
    <name type="scientific">Chryseobacterium rhizosphaerae</name>
    <dbReference type="NCBI Taxonomy" id="395937"/>
    <lineage>
        <taxon>Bacteria</taxon>
        <taxon>Pseudomonadati</taxon>
        <taxon>Bacteroidota</taxon>
        <taxon>Flavobacteriia</taxon>
        <taxon>Flavobacteriales</taxon>
        <taxon>Weeksellaceae</taxon>
        <taxon>Chryseobacterium group</taxon>
        <taxon>Chryseobacterium</taxon>
    </lineage>
</organism>
<accession>A0ABX9IPJ6</accession>
<evidence type="ECO:0000256" key="1">
    <source>
        <dbReference type="SAM" id="Phobius"/>
    </source>
</evidence>
<keyword evidence="3" id="KW-1185">Reference proteome</keyword>
<reference evidence="2 3" key="1">
    <citation type="journal article" date="2010" name="Syst. Appl. Microbiol.">
        <title>Four new species of Chryseobacterium from the rhizosphere of coastal sand dune plants, Chryseobacterium elymi sp. nov., Chryseobacterium hagamense sp. nov., Chryseobacterium lathyri sp. nov. and Chryseobacterium rhizosphaerae sp. nov.</title>
        <authorList>
            <person name="Cho S.H."/>
            <person name="Lee K.S."/>
            <person name="Shin D.S."/>
            <person name="Han J.H."/>
            <person name="Park K.S."/>
            <person name="Lee C.H."/>
            <person name="Park K.H."/>
            <person name="Kim S.B."/>
        </authorList>
    </citation>
    <scope>NUCLEOTIDE SEQUENCE [LARGE SCALE GENOMIC DNA]</scope>
    <source>
        <strain evidence="2 3">KCTC 22548</strain>
    </source>
</reference>
<dbReference type="RefSeq" id="WP_047490045.1">
    <property type="nucleotide sequence ID" value="NZ_BJYH01000009.1"/>
</dbReference>
<keyword evidence="1" id="KW-0472">Membrane</keyword>
<keyword evidence="1" id="KW-0812">Transmembrane</keyword>
<dbReference type="Proteomes" id="UP000256491">
    <property type="component" value="Unassembled WGS sequence"/>
</dbReference>
<name>A0ABX9IPJ6_9FLAO</name>
<protein>
    <recommendedName>
        <fullName evidence="4">FUSC family protein</fullName>
    </recommendedName>
</protein>
<evidence type="ECO:0000313" key="2">
    <source>
        <dbReference type="EMBL" id="REC77793.1"/>
    </source>
</evidence>
<feature type="transmembrane region" description="Helical" evidence="1">
    <location>
        <begin position="48"/>
        <end position="68"/>
    </location>
</feature>
<evidence type="ECO:0008006" key="4">
    <source>
        <dbReference type="Google" id="ProtNLM"/>
    </source>
</evidence>
<proteinExistence type="predicted"/>
<feature type="transmembrane region" description="Helical" evidence="1">
    <location>
        <begin position="74"/>
        <end position="92"/>
    </location>
</feature>
<feature type="transmembrane region" description="Helical" evidence="1">
    <location>
        <begin position="28"/>
        <end position="43"/>
    </location>
</feature>
<dbReference type="InterPro" id="IPR046548">
    <property type="entry name" value="DUF6804"/>
</dbReference>
<comment type="caution">
    <text evidence="2">The sequence shown here is derived from an EMBL/GenBank/DDBJ whole genome shotgun (WGS) entry which is preliminary data.</text>
</comment>
<dbReference type="EMBL" id="QNUF01000003">
    <property type="protein sequence ID" value="REC77793.1"/>
    <property type="molecule type" value="Genomic_DNA"/>
</dbReference>
<sequence>MKPFFILCAISCFIAIFRLPIEYYTFLRIFISIGALIVIYNALRFKHYYVSILFLGILTLFNPIFPIYLYKKSIWIPLDVITGVLFLLLDFIEKTEQKNEEKKEHEKTQVQQTLPKMNTRDIIINPKKNKQD</sequence>
<dbReference type="Pfam" id="PF20619">
    <property type="entry name" value="DUF6804"/>
    <property type="match status" value="1"/>
</dbReference>
<gene>
    <name evidence="2" type="ORF">DRF57_03750</name>
</gene>
<evidence type="ECO:0000313" key="3">
    <source>
        <dbReference type="Proteomes" id="UP000256491"/>
    </source>
</evidence>